<comment type="cofactor">
    <cofactor evidence="1">
        <name>Fe cation</name>
        <dbReference type="ChEBI" id="CHEBI:24875"/>
    </cofactor>
</comment>
<dbReference type="InterPro" id="IPR018211">
    <property type="entry name" value="ADH_Fe_CS"/>
</dbReference>
<dbReference type="EMBL" id="CP017755">
    <property type="protein sequence ID" value="AOZ08263.1"/>
    <property type="molecule type" value="Genomic_DNA"/>
</dbReference>
<evidence type="ECO:0000259" key="6">
    <source>
        <dbReference type="Pfam" id="PF25137"/>
    </source>
</evidence>
<dbReference type="Pfam" id="PF25137">
    <property type="entry name" value="ADH_Fe_C"/>
    <property type="match status" value="1"/>
</dbReference>
<evidence type="ECO:0000256" key="1">
    <source>
        <dbReference type="ARBA" id="ARBA00001962"/>
    </source>
</evidence>
<evidence type="ECO:0000256" key="3">
    <source>
        <dbReference type="ARBA" id="ARBA00023002"/>
    </source>
</evidence>
<dbReference type="InterPro" id="IPR056798">
    <property type="entry name" value="ADH_Fe_C"/>
</dbReference>
<comment type="similarity">
    <text evidence="2">Belongs to the iron-containing alcohol dehydrogenase family.</text>
</comment>
<evidence type="ECO:0000313" key="8">
    <source>
        <dbReference type="Proteomes" id="UP000177515"/>
    </source>
</evidence>
<dbReference type="PROSITE" id="PS00913">
    <property type="entry name" value="ADH_IRON_1"/>
    <property type="match status" value="1"/>
</dbReference>
<dbReference type="SUPFAM" id="SSF56796">
    <property type="entry name" value="Dehydroquinate synthase-like"/>
    <property type="match status" value="1"/>
</dbReference>
<proteinExistence type="inferred from homology"/>
<dbReference type="Proteomes" id="UP000177515">
    <property type="component" value="Chromosome 2"/>
</dbReference>
<gene>
    <name evidence="7" type="ORF">BKK80_19935</name>
</gene>
<protein>
    <submittedName>
        <fullName evidence="7">Alcohol dehydrogenase</fullName>
    </submittedName>
</protein>
<reference evidence="7 8" key="1">
    <citation type="submission" date="2016-10" db="EMBL/GenBank/DDBJ databases">
        <title>Complete genome sequences of three Cupriavidus strains isolated from various Malaysian environments.</title>
        <authorList>
            <person name="Abdullah A.A.-A."/>
            <person name="Shafie N.A.H."/>
            <person name="Lau N.S."/>
        </authorList>
    </citation>
    <scope>NUCLEOTIDE SEQUENCE [LARGE SCALE GENOMIC DNA]</scope>
    <source>
        <strain evidence="7 8">USMAA1020</strain>
    </source>
</reference>
<evidence type="ECO:0000256" key="2">
    <source>
        <dbReference type="ARBA" id="ARBA00007358"/>
    </source>
</evidence>
<dbReference type="PANTHER" id="PTHR11496:SF102">
    <property type="entry name" value="ALCOHOL DEHYDROGENASE 4"/>
    <property type="match status" value="1"/>
</dbReference>
<keyword evidence="8" id="KW-1185">Reference proteome</keyword>
<feature type="domain" description="Alcohol dehydrogenase iron-type/glycerol dehydrogenase GldA" evidence="5">
    <location>
        <begin position="13"/>
        <end position="178"/>
    </location>
</feature>
<dbReference type="InterPro" id="IPR001670">
    <property type="entry name" value="ADH_Fe/GldA"/>
</dbReference>
<feature type="domain" description="Fe-containing alcohol dehydrogenase-like C-terminal" evidence="6">
    <location>
        <begin position="190"/>
        <end position="389"/>
    </location>
</feature>
<dbReference type="InterPro" id="IPR039697">
    <property type="entry name" value="Alcohol_dehydrogenase_Fe"/>
</dbReference>
<evidence type="ECO:0000313" key="7">
    <source>
        <dbReference type="EMBL" id="AOZ08263.1"/>
    </source>
</evidence>
<accession>A0ABM6F9G0</accession>
<dbReference type="PANTHER" id="PTHR11496">
    <property type="entry name" value="ALCOHOL DEHYDROGENASE"/>
    <property type="match status" value="1"/>
</dbReference>
<dbReference type="Gene3D" id="1.20.1090.10">
    <property type="entry name" value="Dehydroquinate synthase-like - alpha domain"/>
    <property type="match status" value="1"/>
</dbReference>
<evidence type="ECO:0000256" key="4">
    <source>
        <dbReference type="ARBA" id="ARBA00023027"/>
    </source>
</evidence>
<keyword evidence="4" id="KW-0520">NAD</keyword>
<evidence type="ECO:0000259" key="5">
    <source>
        <dbReference type="Pfam" id="PF00465"/>
    </source>
</evidence>
<dbReference type="Gene3D" id="3.40.50.1970">
    <property type="match status" value="1"/>
</dbReference>
<dbReference type="CDD" id="cd08193">
    <property type="entry name" value="HVD"/>
    <property type="match status" value="1"/>
</dbReference>
<sequence length="389" mass="40067">MTMQAFEFRTVPSIHVEWGAAARLGEWLAARQAQRSVLLVTDAGLVRHGLTAPIEASLRAAGCTVTVFDDVVPDPPEATLHACVAQGRAAGADLVLGLGGGSPLDVAKLAAVLLVSEQPLSALYGIGNVRGGRLPLVLVPTTAGTGSEVTNISILTTGETSKMGVVAPQLYADHVLLDARLTLGLPRLATAATGLDAMVHAIEAYTGRHKKNPLSDALAREALRLLGGNLLAACRDGADRAAREAMLLGATLAGQAFANSPVAAVHALAYPLGGHYHVPHGLSNALMLGPVLRFNARAAAALYAELADVLGVPAGAAGTDATARAAAFVGAMEALMDQSGAPRRLRDVGVSEDSLPMLAADAMKQTRLLVNNPVEVSEADALALYREAY</sequence>
<dbReference type="Pfam" id="PF00465">
    <property type="entry name" value="Fe-ADH"/>
    <property type="match status" value="1"/>
</dbReference>
<organism evidence="7 8">
    <name type="scientific">Cupriavidus malaysiensis</name>
    <dbReference type="NCBI Taxonomy" id="367825"/>
    <lineage>
        <taxon>Bacteria</taxon>
        <taxon>Pseudomonadati</taxon>
        <taxon>Pseudomonadota</taxon>
        <taxon>Betaproteobacteria</taxon>
        <taxon>Burkholderiales</taxon>
        <taxon>Burkholderiaceae</taxon>
        <taxon>Cupriavidus</taxon>
    </lineage>
</organism>
<name>A0ABM6F9G0_9BURK</name>
<keyword evidence="3" id="KW-0560">Oxidoreductase</keyword>